<keyword evidence="2" id="KW-1185">Reference proteome</keyword>
<evidence type="ECO:0000313" key="2">
    <source>
        <dbReference type="Proteomes" id="UP000695000"/>
    </source>
</evidence>
<gene>
    <name evidence="3" type="primary">LOC108567815</name>
</gene>
<accession>A0ABM1NAZ7</accession>
<sequence length="339" mass="38546">MKRRQKRSLDCDEDYNECDDCDCNECMDEECDGCSTCCGSTPIHSCNTRSCCHETCHSKCKTSSCRRNCRKTCNKRVTAVERGGLIRQYSNSSSDIRHNITTVINLNNVINNTNIIDIPINVNNTNLNNITVESSAPSEYHRYDSFSSESHEGNNCCKVIGPRQCVPIPMYPFAKCYHYRKKVCGDMCQTSIMHAEPHQVCDQENDCHQQISYIPQPQPRCSYTSAWPYVQCNVPQPNCEGCYSHTVSGGNPPKSCSANCYQNSGYNVDPMYRHGPYYQPDIMQNTGYQMESMNPMENMMQIELNSEKNSKKRSHKTHESDKSIETVDETPTAALSRKE</sequence>
<evidence type="ECO:0000256" key="1">
    <source>
        <dbReference type="SAM" id="MobiDB-lite"/>
    </source>
</evidence>
<name>A0ABM1NAZ7_NICVS</name>
<feature type="region of interest" description="Disordered" evidence="1">
    <location>
        <begin position="305"/>
        <end position="339"/>
    </location>
</feature>
<evidence type="ECO:0000313" key="3">
    <source>
        <dbReference type="RefSeq" id="XP_017783997.1"/>
    </source>
</evidence>
<dbReference type="RefSeq" id="XP_017783997.1">
    <property type="nucleotide sequence ID" value="XM_017928508.1"/>
</dbReference>
<reference evidence="3" key="1">
    <citation type="submission" date="2025-08" db="UniProtKB">
        <authorList>
            <consortium name="RefSeq"/>
        </authorList>
    </citation>
    <scope>IDENTIFICATION</scope>
    <source>
        <tissue evidence="3">Whole Larva</tissue>
    </source>
</reference>
<protein>
    <submittedName>
        <fullName evidence="3">Uncharacterized protein LOC108567815</fullName>
    </submittedName>
</protein>
<proteinExistence type="predicted"/>
<dbReference type="GeneID" id="108567815"/>
<organism evidence="2 3">
    <name type="scientific">Nicrophorus vespilloides</name>
    <name type="common">Boreal carrion beetle</name>
    <dbReference type="NCBI Taxonomy" id="110193"/>
    <lineage>
        <taxon>Eukaryota</taxon>
        <taxon>Metazoa</taxon>
        <taxon>Ecdysozoa</taxon>
        <taxon>Arthropoda</taxon>
        <taxon>Hexapoda</taxon>
        <taxon>Insecta</taxon>
        <taxon>Pterygota</taxon>
        <taxon>Neoptera</taxon>
        <taxon>Endopterygota</taxon>
        <taxon>Coleoptera</taxon>
        <taxon>Polyphaga</taxon>
        <taxon>Staphyliniformia</taxon>
        <taxon>Silphidae</taxon>
        <taxon>Nicrophorinae</taxon>
        <taxon>Nicrophorus</taxon>
    </lineage>
</organism>
<dbReference type="Proteomes" id="UP000695000">
    <property type="component" value="Unplaced"/>
</dbReference>